<dbReference type="Proteomes" id="UP001501920">
    <property type="component" value="Chromosome 15"/>
</dbReference>
<proteinExistence type="predicted"/>
<organism evidence="1 2">
    <name type="scientific">Pygocentrus nattereri</name>
    <name type="common">Red-bellied piranha</name>
    <dbReference type="NCBI Taxonomy" id="42514"/>
    <lineage>
        <taxon>Eukaryota</taxon>
        <taxon>Metazoa</taxon>
        <taxon>Chordata</taxon>
        <taxon>Craniata</taxon>
        <taxon>Vertebrata</taxon>
        <taxon>Euteleostomi</taxon>
        <taxon>Actinopterygii</taxon>
        <taxon>Neopterygii</taxon>
        <taxon>Teleostei</taxon>
        <taxon>Ostariophysi</taxon>
        <taxon>Characiformes</taxon>
        <taxon>Characoidei</taxon>
        <taxon>Pygocentrus</taxon>
    </lineage>
</organism>
<accession>A0A3B4EJ38</accession>
<reference evidence="1" key="3">
    <citation type="submission" date="2025-09" db="UniProtKB">
        <authorList>
            <consortium name="Ensembl"/>
        </authorList>
    </citation>
    <scope>IDENTIFICATION</scope>
</reference>
<protein>
    <submittedName>
        <fullName evidence="1">Uncharacterized protein</fullName>
    </submittedName>
</protein>
<dbReference type="AlphaFoldDB" id="A0A3B4EJ38"/>
<reference evidence="1" key="2">
    <citation type="submission" date="2025-08" db="UniProtKB">
        <authorList>
            <consortium name="Ensembl"/>
        </authorList>
    </citation>
    <scope>IDENTIFICATION</scope>
</reference>
<reference evidence="1 2" key="1">
    <citation type="submission" date="2020-10" db="EMBL/GenBank/DDBJ databases">
        <title>Pygocentrus nattereri (red-bellied piranha) genome, fPygNat1, primary haplotype.</title>
        <authorList>
            <person name="Myers G."/>
            <person name="Meyer A."/>
            <person name="Karagic N."/>
            <person name="Pippel M."/>
            <person name="Winkler S."/>
            <person name="Tracey A."/>
            <person name="Wood J."/>
            <person name="Formenti G."/>
            <person name="Howe K."/>
            <person name="Fedrigo O."/>
            <person name="Jarvis E.D."/>
        </authorList>
    </citation>
    <scope>NUCLEOTIDE SEQUENCE [LARGE SCALE GENOMIC DNA]</scope>
</reference>
<keyword evidence="2" id="KW-1185">Reference proteome</keyword>
<name>A0A3B4EJ38_PYGNA</name>
<evidence type="ECO:0000313" key="2">
    <source>
        <dbReference type="Proteomes" id="UP001501920"/>
    </source>
</evidence>
<sequence>MRVGDDHRVFQALSCGHRGLLSLSTKESANKAVMLVQGSVPS</sequence>
<evidence type="ECO:0000313" key="1">
    <source>
        <dbReference type="Ensembl" id="ENSPNAP00000035783.2"/>
    </source>
</evidence>
<dbReference type="Ensembl" id="ENSPNAT00000029274.2">
    <property type="protein sequence ID" value="ENSPNAP00000035783.2"/>
    <property type="gene ID" value="ENSPNAG00000026037.2"/>
</dbReference>